<comment type="caution">
    <text evidence="1">The sequence shown here is derived from an EMBL/GenBank/DDBJ whole genome shotgun (WGS) entry which is preliminary data.</text>
</comment>
<proteinExistence type="predicted"/>
<sequence length="48" mass="5376">MGRHDTTESVLLADCLRGVDSKELVMFQGSSKLYEPIVETVSENEMET</sequence>
<keyword evidence="2" id="KW-1185">Reference proteome</keyword>
<protein>
    <submittedName>
        <fullName evidence="1">Uncharacterized protein</fullName>
    </submittedName>
</protein>
<gene>
    <name evidence="1" type="ORF">AFUS01_LOCUS5052</name>
</gene>
<feature type="non-terminal residue" evidence="1">
    <location>
        <position position="48"/>
    </location>
</feature>
<reference evidence="1" key="1">
    <citation type="submission" date="2021-06" db="EMBL/GenBank/DDBJ databases">
        <authorList>
            <person name="Hodson N. C."/>
            <person name="Mongue J. A."/>
            <person name="Jaron S. K."/>
        </authorList>
    </citation>
    <scope>NUCLEOTIDE SEQUENCE</scope>
</reference>
<name>A0A8J2J9S5_9HEXA</name>
<dbReference type="EMBL" id="CAJVCH010031983">
    <property type="protein sequence ID" value="CAG7710717.1"/>
    <property type="molecule type" value="Genomic_DNA"/>
</dbReference>
<organism evidence="1 2">
    <name type="scientific">Allacma fusca</name>
    <dbReference type="NCBI Taxonomy" id="39272"/>
    <lineage>
        <taxon>Eukaryota</taxon>
        <taxon>Metazoa</taxon>
        <taxon>Ecdysozoa</taxon>
        <taxon>Arthropoda</taxon>
        <taxon>Hexapoda</taxon>
        <taxon>Collembola</taxon>
        <taxon>Symphypleona</taxon>
        <taxon>Sminthuridae</taxon>
        <taxon>Allacma</taxon>
    </lineage>
</organism>
<evidence type="ECO:0000313" key="1">
    <source>
        <dbReference type="EMBL" id="CAG7710717.1"/>
    </source>
</evidence>
<dbReference type="AlphaFoldDB" id="A0A8J2J9S5"/>
<evidence type="ECO:0000313" key="2">
    <source>
        <dbReference type="Proteomes" id="UP000708208"/>
    </source>
</evidence>
<accession>A0A8J2J9S5</accession>
<dbReference type="Proteomes" id="UP000708208">
    <property type="component" value="Unassembled WGS sequence"/>
</dbReference>